<sequence length="191" mass="21803">MTEEKEHRFYDVKTFYRFVEDFLTDRGLSNPSKKVKLSKDFMERIMLAVTQVNGCPYCSYFHAQMALKSGMSNEEIKKLLNGEFGDVPEDQVVALMFAEHYAETAGNPDPEAYKRLLETYGEEYTYSIMKAIRAIMVGNTHGNAFHALRMRISGKPFSNSNLKDELGVVFGIFAFVPAILIKRLFKKGNRG</sequence>
<dbReference type="EMBL" id="DOLB01000094">
    <property type="protein sequence ID" value="HBT49336.1"/>
    <property type="molecule type" value="Genomic_DNA"/>
</dbReference>
<proteinExistence type="predicted"/>
<keyword evidence="1" id="KW-0472">Membrane</keyword>
<name>A0A117KV92_9THEO</name>
<organism evidence="3 4">
    <name type="scientific">Caldanaerobacter subterraneus</name>
    <dbReference type="NCBI Taxonomy" id="911092"/>
    <lineage>
        <taxon>Bacteria</taxon>
        <taxon>Bacillati</taxon>
        <taxon>Bacillota</taxon>
        <taxon>Clostridia</taxon>
        <taxon>Thermoanaerobacterales</taxon>
        <taxon>Thermoanaerobacteraceae</taxon>
        <taxon>Caldanaerobacter</taxon>
    </lineage>
</organism>
<dbReference type="InterPro" id="IPR003779">
    <property type="entry name" value="CMD-like"/>
</dbReference>
<dbReference type="InterPro" id="IPR004675">
    <property type="entry name" value="AhpD_core"/>
</dbReference>
<gene>
    <name evidence="3" type="ORF">DEA61_05855</name>
</gene>
<reference evidence="3 4" key="1">
    <citation type="journal article" date="2018" name="Nat. Biotechnol.">
        <title>A standardized bacterial taxonomy based on genome phylogeny substantially revises the tree of life.</title>
        <authorList>
            <person name="Parks D.H."/>
            <person name="Chuvochina M."/>
            <person name="Waite D.W."/>
            <person name="Rinke C."/>
            <person name="Skarshewski A."/>
            <person name="Chaumeil P.A."/>
            <person name="Hugenholtz P."/>
        </authorList>
    </citation>
    <scope>NUCLEOTIDE SEQUENCE [LARGE SCALE GENOMIC DNA]</scope>
    <source>
        <strain evidence="3">UBA12544</strain>
    </source>
</reference>
<dbReference type="SUPFAM" id="SSF69118">
    <property type="entry name" value="AhpD-like"/>
    <property type="match status" value="1"/>
</dbReference>
<protein>
    <submittedName>
        <fullName evidence="3">Alkylhydroperoxidase</fullName>
    </submittedName>
</protein>
<evidence type="ECO:0000259" key="2">
    <source>
        <dbReference type="Pfam" id="PF02627"/>
    </source>
</evidence>
<evidence type="ECO:0000313" key="4">
    <source>
        <dbReference type="Proteomes" id="UP000264445"/>
    </source>
</evidence>
<dbReference type="InterPro" id="IPR029032">
    <property type="entry name" value="AhpD-like"/>
</dbReference>
<feature type="transmembrane region" description="Helical" evidence="1">
    <location>
        <begin position="166"/>
        <end position="185"/>
    </location>
</feature>
<dbReference type="NCBIfam" id="TIGR00778">
    <property type="entry name" value="ahpD_dom"/>
    <property type="match status" value="1"/>
</dbReference>
<keyword evidence="3" id="KW-0560">Oxidoreductase</keyword>
<dbReference type="GO" id="GO:0051920">
    <property type="term" value="F:peroxiredoxin activity"/>
    <property type="evidence" value="ECO:0007669"/>
    <property type="project" value="InterPro"/>
</dbReference>
<evidence type="ECO:0000256" key="1">
    <source>
        <dbReference type="SAM" id="Phobius"/>
    </source>
</evidence>
<keyword evidence="1" id="KW-1133">Transmembrane helix</keyword>
<dbReference type="Pfam" id="PF02627">
    <property type="entry name" value="CMD"/>
    <property type="match status" value="1"/>
</dbReference>
<accession>A0A117KV92</accession>
<feature type="domain" description="Carboxymuconolactone decarboxylase-like" evidence="2">
    <location>
        <begin position="35"/>
        <end position="80"/>
    </location>
</feature>
<comment type="caution">
    <text evidence="3">The sequence shown here is derived from an EMBL/GenBank/DDBJ whole genome shotgun (WGS) entry which is preliminary data.</text>
</comment>
<evidence type="ECO:0000313" key="3">
    <source>
        <dbReference type="EMBL" id="HBT49336.1"/>
    </source>
</evidence>
<dbReference type="Proteomes" id="UP000264445">
    <property type="component" value="Unassembled WGS sequence"/>
</dbReference>
<dbReference type="AlphaFoldDB" id="A0A117KV92"/>
<dbReference type="RefSeq" id="WP_278429051.1">
    <property type="nucleotide sequence ID" value="NZ_DOLB01000094.1"/>
</dbReference>
<dbReference type="Gene3D" id="1.20.1290.10">
    <property type="entry name" value="AhpD-like"/>
    <property type="match status" value="1"/>
</dbReference>
<keyword evidence="3" id="KW-0575">Peroxidase</keyword>
<keyword evidence="1" id="KW-0812">Transmembrane</keyword>